<evidence type="ECO:0000256" key="8">
    <source>
        <dbReference type="ARBA" id="ARBA00022777"/>
    </source>
</evidence>
<dbReference type="EMBL" id="JAUSUR010000001">
    <property type="protein sequence ID" value="MDQ0359873.1"/>
    <property type="molecule type" value="Genomic_DNA"/>
</dbReference>
<evidence type="ECO:0000256" key="3">
    <source>
        <dbReference type="ARBA" id="ARBA00022475"/>
    </source>
</evidence>
<evidence type="ECO:0000259" key="14">
    <source>
        <dbReference type="PROSITE" id="PS51103"/>
    </source>
</evidence>
<keyword evidence="5" id="KW-0808">Transferase</keyword>
<dbReference type="InterPro" id="IPR001996">
    <property type="entry name" value="PTS_IIB_1"/>
</dbReference>
<evidence type="ECO:0000256" key="7">
    <source>
        <dbReference type="ARBA" id="ARBA00022692"/>
    </source>
</evidence>
<dbReference type="InterPro" id="IPR010975">
    <property type="entry name" value="PTS_IIBC_a_glc"/>
</dbReference>
<dbReference type="InterPro" id="IPR036878">
    <property type="entry name" value="Glu_permease_IIB"/>
</dbReference>
<evidence type="ECO:0000256" key="10">
    <source>
        <dbReference type="ARBA" id="ARBA00023136"/>
    </source>
</evidence>
<feature type="transmembrane region" description="Helical" evidence="12">
    <location>
        <begin position="330"/>
        <end position="351"/>
    </location>
</feature>
<dbReference type="InterPro" id="IPR018113">
    <property type="entry name" value="PTrfase_EIIB_Cys"/>
</dbReference>
<keyword evidence="2" id="KW-0813">Transport</keyword>
<feature type="transmembrane region" description="Helical" evidence="12">
    <location>
        <begin position="233"/>
        <end position="254"/>
    </location>
</feature>
<dbReference type="NCBIfam" id="TIGR00826">
    <property type="entry name" value="EIIB_glc"/>
    <property type="match status" value="1"/>
</dbReference>
<evidence type="ECO:0000256" key="5">
    <source>
        <dbReference type="ARBA" id="ARBA00022679"/>
    </source>
</evidence>
<evidence type="ECO:0000256" key="2">
    <source>
        <dbReference type="ARBA" id="ARBA00022448"/>
    </source>
</evidence>
<feature type="active site" description="Phosphocysteine intermediate; for EIIB activity" evidence="11">
    <location>
        <position position="467"/>
    </location>
</feature>
<feature type="transmembrane region" description="Helical" evidence="12">
    <location>
        <begin position="130"/>
        <end position="152"/>
    </location>
</feature>
<keyword evidence="8" id="KW-0418">Kinase</keyword>
<evidence type="ECO:0000313" key="15">
    <source>
        <dbReference type="EMBL" id="MDQ0359873.1"/>
    </source>
</evidence>
<comment type="caution">
    <text evidence="15">The sequence shown here is derived from an EMBL/GenBank/DDBJ whole genome shotgun (WGS) entry which is preliminary data.</text>
</comment>
<feature type="transmembrane region" description="Helical" evidence="12">
    <location>
        <begin position="358"/>
        <end position="378"/>
    </location>
</feature>
<keyword evidence="3" id="KW-1003">Cell membrane</keyword>
<feature type="transmembrane region" description="Helical" evidence="12">
    <location>
        <begin position="90"/>
        <end position="110"/>
    </location>
</feature>
<dbReference type="CDD" id="cd00212">
    <property type="entry name" value="PTS_IIB_glc"/>
    <property type="match status" value="1"/>
</dbReference>
<keyword evidence="7 12" id="KW-0812">Transmembrane</keyword>
<dbReference type="PROSITE" id="PS51098">
    <property type="entry name" value="PTS_EIIB_TYPE_1"/>
    <property type="match status" value="1"/>
</dbReference>
<name>A0ABU0DZG0_9FIRM</name>
<dbReference type="RefSeq" id="WP_307405354.1">
    <property type="nucleotide sequence ID" value="NZ_JAUSUR010000001.1"/>
</dbReference>
<dbReference type="PROSITE" id="PS51103">
    <property type="entry name" value="PTS_EIIC_TYPE_1"/>
    <property type="match status" value="1"/>
</dbReference>
<dbReference type="Pfam" id="PF02378">
    <property type="entry name" value="PTS_EIIC"/>
    <property type="match status" value="1"/>
</dbReference>
<evidence type="ECO:0000256" key="1">
    <source>
        <dbReference type="ARBA" id="ARBA00004651"/>
    </source>
</evidence>
<dbReference type="Pfam" id="PF00367">
    <property type="entry name" value="PTS_EIIB"/>
    <property type="match status" value="1"/>
</dbReference>
<feature type="transmembrane region" description="Helical" evidence="12">
    <location>
        <begin position="274"/>
        <end position="294"/>
    </location>
</feature>
<dbReference type="Gene3D" id="3.30.1360.60">
    <property type="entry name" value="Glucose permease domain IIB"/>
    <property type="match status" value="1"/>
</dbReference>
<feature type="transmembrane region" description="Helical" evidence="12">
    <location>
        <begin position="384"/>
        <end position="406"/>
    </location>
</feature>
<keyword evidence="9 12" id="KW-1133">Transmembrane helix</keyword>
<sequence length="521" mass="56888">MMQKIQRFGGAMFPPVLLFAFAGICIGVGTLFTTEAIMGNLASTDSFWYQCWNVILQGGWTVFNQLPLLFVVGLPIGLAKKQNARCCMEAIVLFLTFHYFLSTILSQWGANFGVDFAQEVGGTSGLTMVANIKTLDMGMIGALLISGIVIMIHNRYFDTKLPEWLGTFSGSSFVVIIGFFVMIPVAILSAVLWPQVQNGLSAFQGFIVTTGAFGVWVFILLERLLIPFGLHHLLYSPFYYDSAVVAGGLYSHWANMLPTLANTTQSLKSLVPEAGFTLTGLSKMFGCPGIALAFYATAKSEKKKQVAGLLIPITLTAIVCGVTEPIEFTFLFIAPALYVVHCVLAATLATISYMAGVVGIFSGGAIESAALNWIPLFGSHWSTYLIQFAIGIAFTGIYFIVFRTLILKFDFKTPGREVDSDEVKFYSKKEFRERNENKGIEGEVPDFAVLILDGLGGKDNILDVTNCATRLRVNVKDESLVQDDPYFKSIGAHGLSANGKAMQVIIGLQVAHVRDDFESLL</sequence>
<evidence type="ECO:0000256" key="6">
    <source>
        <dbReference type="ARBA" id="ARBA00022683"/>
    </source>
</evidence>
<keyword evidence="6" id="KW-0598">Phosphotransferase system</keyword>
<dbReference type="PANTHER" id="PTHR30009:SF12">
    <property type="entry name" value="PHOSPHOTRANSFERASE IIC COMPONENT GLVC"/>
    <property type="match status" value="1"/>
</dbReference>
<keyword evidence="16" id="KW-1185">Reference proteome</keyword>
<accession>A0ABU0DZG0</accession>
<feature type="domain" description="PTS EIIC type-1" evidence="14">
    <location>
        <begin position="1"/>
        <end position="418"/>
    </location>
</feature>
<evidence type="ECO:0000259" key="13">
    <source>
        <dbReference type="PROSITE" id="PS51098"/>
    </source>
</evidence>
<feature type="transmembrane region" description="Helical" evidence="12">
    <location>
        <begin position="306"/>
        <end position="324"/>
    </location>
</feature>
<feature type="transmembrane region" description="Helical" evidence="12">
    <location>
        <begin position="173"/>
        <end position="193"/>
    </location>
</feature>
<organism evidence="15 16">
    <name type="scientific">Breznakia pachnodae</name>
    <dbReference type="NCBI Taxonomy" id="265178"/>
    <lineage>
        <taxon>Bacteria</taxon>
        <taxon>Bacillati</taxon>
        <taxon>Bacillota</taxon>
        <taxon>Erysipelotrichia</taxon>
        <taxon>Erysipelotrichales</taxon>
        <taxon>Erysipelotrichaceae</taxon>
        <taxon>Breznakia</taxon>
    </lineage>
</organism>
<dbReference type="PROSITE" id="PS01035">
    <property type="entry name" value="PTS_EIIB_TYPE_1_CYS"/>
    <property type="match status" value="1"/>
</dbReference>
<dbReference type="SUPFAM" id="SSF55604">
    <property type="entry name" value="Glucose permease domain IIB"/>
    <property type="match status" value="1"/>
</dbReference>
<protein>
    <submittedName>
        <fullName evidence="15">PTS system arbutin-like IIC component</fullName>
    </submittedName>
</protein>
<keyword evidence="10 12" id="KW-0472">Membrane</keyword>
<reference evidence="15 16" key="1">
    <citation type="submission" date="2023-07" db="EMBL/GenBank/DDBJ databases">
        <title>Genomic Encyclopedia of Type Strains, Phase IV (KMG-IV): sequencing the most valuable type-strain genomes for metagenomic binning, comparative biology and taxonomic classification.</title>
        <authorList>
            <person name="Goeker M."/>
        </authorList>
    </citation>
    <scope>NUCLEOTIDE SEQUENCE [LARGE SCALE GENOMIC DNA]</scope>
    <source>
        <strain evidence="15 16">DSM 16784</strain>
    </source>
</reference>
<dbReference type="Proteomes" id="UP001230220">
    <property type="component" value="Unassembled WGS sequence"/>
</dbReference>
<evidence type="ECO:0000256" key="4">
    <source>
        <dbReference type="ARBA" id="ARBA00022597"/>
    </source>
</evidence>
<feature type="domain" description="PTS EIIB type-1" evidence="13">
    <location>
        <begin position="445"/>
        <end position="521"/>
    </location>
</feature>
<proteinExistence type="predicted"/>
<evidence type="ECO:0000256" key="11">
    <source>
        <dbReference type="PROSITE-ProRule" id="PRU00421"/>
    </source>
</evidence>
<comment type="subcellular location">
    <subcellularLocation>
        <location evidence="1">Cell membrane</location>
        <topology evidence="1">Multi-pass membrane protein</topology>
    </subcellularLocation>
</comment>
<dbReference type="InterPro" id="IPR050429">
    <property type="entry name" value="PTS_Glucose_EIICBA"/>
</dbReference>
<feature type="transmembrane region" description="Helical" evidence="12">
    <location>
        <begin position="54"/>
        <end position="78"/>
    </location>
</feature>
<dbReference type="NCBIfam" id="TIGR02005">
    <property type="entry name" value="PTS-IIBC-alpha"/>
    <property type="match status" value="1"/>
</dbReference>
<gene>
    <name evidence="15" type="ORF">J2S15_000604</name>
</gene>
<evidence type="ECO:0000256" key="9">
    <source>
        <dbReference type="ARBA" id="ARBA00022989"/>
    </source>
</evidence>
<evidence type="ECO:0000256" key="12">
    <source>
        <dbReference type="SAM" id="Phobius"/>
    </source>
</evidence>
<dbReference type="InterPro" id="IPR003352">
    <property type="entry name" value="PTS_EIIC"/>
</dbReference>
<dbReference type="InterPro" id="IPR013013">
    <property type="entry name" value="PTS_EIIC_1"/>
</dbReference>
<keyword evidence="4" id="KW-0762">Sugar transport</keyword>
<evidence type="ECO:0000313" key="16">
    <source>
        <dbReference type="Proteomes" id="UP001230220"/>
    </source>
</evidence>
<feature type="transmembrane region" description="Helical" evidence="12">
    <location>
        <begin position="199"/>
        <end position="221"/>
    </location>
</feature>
<dbReference type="PANTHER" id="PTHR30009">
    <property type="entry name" value="CYTOCHROME C-TYPE SYNTHESIS PROTEIN AND PTS TRANSMEMBRANE COMPONENT"/>
    <property type="match status" value="1"/>
</dbReference>
<feature type="transmembrane region" description="Helical" evidence="12">
    <location>
        <begin position="12"/>
        <end position="34"/>
    </location>
</feature>